<dbReference type="CDD" id="cd03467">
    <property type="entry name" value="Rieske"/>
    <property type="match status" value="1"/>
</dbReference>
<evidence type="ECO:0000256" key="7">
    <source>
        <dbReference type="ARBA" id="ARBA00023157"/>
    </source>
</evidence>
<dbReference type="PRINTS" id="PR00162">
    <property type="entry name" value="RIESKE"/>
</dbReference>
<feature type="domain" description="Rieske" evidence="11">
    <location>
        <begin position="81"/>
        <end position="178"/>
    </location>
</feature>
<organism evidence="12 13">
    <name type="scientific">Citricoccus muralis</name>
    <dbReference type="NCBI Taxonomy" id="169134"/>
    <lineage>
        <taxon>Bacteria</taxon>
        <taxon>Bacillati</taxon>
        <taxon>Actinomycetota</taxon>
        <taxon>Actinomycetes</taxon>
        <taxon>Micrococcales</taxon>
        <taxon>Micrococcaceae</taxon>
        <taxon>Citricoccus</taxon>
    </lineage>
</organism>
<keyword evidence="5" id="KW-0408">Iron</keyword>
<evidence type="ECO:0000256" key="2">
    <source>
        <dbReference type="ARBA" id="ARBA00015816"/>
    </source>
</evidence>
<dbReference type="EMBL" id="QREH01000001">
    <property type="protein sequence ID" value="REE03291.1"/>
    <property type="molecule type" value="Genomic_DNA"/>
</dbReference>
<dbReference type="GO" id="GO:0016020">
    <property type="term" value="C:membrane"/>
    <property type="evidence" value="ECO:0007669"/>
    <property type="project" value="InterPro"/>
</dbReference>
<feature type="compositionally biased region" description="Polar residues" evidence="10">
    <location>
        <begin position="1"/>
        <end position="12"/>
    </location>
</feature>
<dbReference type="Gene3D" id="2.102.10.10">
    <property type="entry name" value="Rieske [2Fe-2S] iron-sulphur domain"/>
    <property type="match status" value="1"/>
</dbReference>
<dbReference type="RefSeq" id="WP_245952102.1">
    <property type="nucleotide sequence ID" value="NZ_QREH01000001.1"/>
</dbReference>
<evidence type="ECO:0000256" key="4">
    <source>
        <dbReference type="ARBA" id="ARBA00022723"/>
    </source>
</evidence>
<keyword evidence="3" id="KW-0001">2Fe-2S</keyword>
<keyword evidence="6" id="KW-0411">Iron-sulfur</keyword>
<evidence type="ECO:0000256" key="6">
    <source>
        <dbReference type="ARBA" id="ARBA00023014"/>
    </source>
</evidence>
<keyword evidence="4" id="KW-0479">Metal-binding</keyword>
<feature type="region of interest" description="Disordered" evidence="10">
    <location>
        <begin position="1"/>
        <end position="31"/>
    </location>
</feature>
<comment type="caution">
    <text evidence="12">The sequence shown here is derived from an EMBL/GenBank/DDBJ whole genome shotgun (WGS) entry which is preliminary data.</text>
</comment>
<comment type="cofactor">
    <cofactor evidence="9">
        <name>[2Fe-2S] cluster</name>
        <dbReference type="ChEBI" id="CHEBI:190135"/>
    </cofactor>
</comment>
<keyword evidence="13" id="KW-1185">Reference proteome</keyword>
<dbReference type="Pfam" id="PF00355">
    <property type="entry name" value="Rieske"/>
    <property type="match status" value="1"/>
</dbReference>
<evidence type="ECO:0000256" key="3">
    <source>
        <dbReference type="ARBA" id="ARBA00022714"/>
    </source>
</evidence>
<evidence type="ECO:0000313" key="12">
    <source>
        <dbReference type="EMBL" id="REE03291.1"/>
    </source>
</evidence>
<accession>A0A3D9LAB1</accession>
<sequence>MTSAPHSSTGSAGPTGPQDQHDAGAPCGGCGPSGSSRRAFLERGALLGAVGVVGTVGLTACTDEIRAEDNAPSHHVGGSPTPAIDLADLPVGGMTSVMLEGRTLLISRPEEDEVHAFSAVCTHQGCTVAPATENGEEVFACPCHGSHFDVTTGVPYGGPAQKPLTEYTATVDGDQVLVTL</sequence>
<dbReference type="PANTHER" id="PTHR10134">
    <property type="entry name" value="CYTOCHROME B-C1 COMPLEX SUBUNIT RIESKE, MITOCHONDRIAL"/>
    <property type="match status" value="1"/>
</dbReference>
<dbReference type="GO" id="GO:0046872">
    <property type="term" value="F:metal ion binding"/>
    <property type="evidence" value="ECO:0007669"/>
    <property type="project" value="UniProtKB-KW"/>
</dbReference>
<evidence type="ECO:0000313" key="13">
    <source>
        <dbReference type="Proteomes" id="UP000256727"/>
    </source>
</evidence>
<dbReference type="PROSITE" id="PS51296">
    <property type="entry name" value="RIESKE"/>
    <property type="match status" value="1"/>
</dbReference>
<evidence type="ECO:0000256" key="5">
    <source>
        <dbReference type="ARBA" id="ARBA00023004"/>
    </source>
</evidence>
<dbReference type="InterPro" id="IPR017941">
    <property type="entry name" value="Rieske_2Fe-2S"/>
</dbReference>
<dbReference type="InterPro" id="IPR036922">
    <property type="entry name" value="Rieske_2Fe-2S_sf"/>
</dbReference>
<dbReference type="InterPro" id="IPR014349">
    <property type="entry name" value="Rieske_Fe-S_prot"/>
</dbReference>
<dbReference type="AlphaFoldDB" id="A0A3D9LAB1"/>
<evidence type="ECO:0000256" key="9">
    <source>
        <dbReference type="ARBA" id="ARBA00034078"/>
    </source>
</evidence>
<evidence type="ECO:0000256" key="10">
    <source>
        <dbReference type="SAM" id="MobiDB-lite"/>
    </source>
</evidence>
<proteinExistence type="predicted"/>
<reference evidence="12 13" key="1">
    <citation type="submission" date="2018-07" db="EMBL/GenBank/DDBJ databases">
        <title>Sequencing the genomes of 1000 actinobacteria strains.</title>
        <authorList>
            <person name="Klenk H.-P."/>
        </authorList>
    </citation>
    <scope>NUCLEOTIDE SEQUENCE [LARGE SCALE GENOMIC DNA]</scope>
    <source>
        <strain evidence="12 13">DSM 14442</strain>
    </source>
</reference>
<dbReference type="GO" id="GO:0051537">
    <property type="term" value="F:2 iron, 2 sulfur cluster binding"/>
    <property type="evidence" value="ECO:0007669"/>
    <property type="project" value="UniProtKB-KW"/>
</dbReference>
<comment type="function">
    <text evidence="1">Iron-sulfur subunit of the cytochrome bc1 complex, an essential component of the respiratory electron transport chain required for ATP synthesis. The bc1 complex catalyzes the oxidation of menaquinol and the reduction of cytochrome c in the respiratory chain. The bc1 complex operates through a Q-cycle mechanism that couples electron transfer to generation of the proton gradient that drives ATP synthesis.</text>
</comment>
<dbReference type="SUPFAM" id="SSF50022">
    <property type="entry name" value="ISP domain"/>
    <property type="match status" value="1"/>
</dbReference>
<protein>
    <recommendedName>
        <fullName evidence="2">Cytochrome bc1 complex Rieske iron-sulfur subunit</fullName>
    </recommendedName>
    <alternativeName>
        <fullName evidence="8">Cytochrome bc1 reductase complex subunit QcrA</fullName>
    </alternativeName>
</protein>
<dbReference type="GO" id="GO:0016705">
    <property type="term" value="F:oxidoreductase activity, acting on paired donors, with incorporation or reduction of molecular oxygen"/>
    <property type="evidence" value="ECO:0007669"/>
    <property type="project" value="UniProtKB-ARBA"/>
</dbReference>
<name>A0A3D9LAB1_9MICC</name>
<evidence type="ECO:0000256" key="1">
    <source>
        <dbReference type="ARBA" id="ARBA00002494"/>
    </source>
</evidence>
<gene>
    <name evidence="12" type="ORF">C8E99_1098</name>
</gene>
<dbReference type="InterPro" id="IPR005805">
    <property type="entry name" value="Rieske_Fe-S_prot_C"/>
</dbReference>
<dbReference type="Proteomes" id="UP000256727">
    <property type="component" value="Unassembled WGS sequence"/>
</dbReference>
<keyword evidence="7" id="KW-1015">Disulfide bond</keyword>
<evidence type="ECO:0000259" key="11">
    <source>
        <dbReference type="PROSITE" id="PS51296"/>
    </source>
</evidence>
<dbReference type="GO" id="GO:0004497">
    <property type="term" value="F:monooxygenase activity"/>
    <property type="evidence" value="ECO:0007669"/>
    <property type="project" value="UniProtKB-ARBA"/>
</dbReference>
<evidence type="ECO:0000256" key="8">
    <source>
        <dbReference type="ARBA" id="ARBA00029586"/>
    </source>
</evidence>